<name>A0AA90SXZ0_9GAMM</name>
<proteinExistence type="predicted"/>
<organism evidence="2 3">
    <name type="scientific">Candidatus Endonucleibacter bathymodioli</name>
    <dbReference type="NCBI Taxonomy" id="539814"/>
    <lineage>
        <taxon>Bacteria</taxon>
        <taxon>Pseudomonadati</taxon>
        <taxon>Pseudomonadota</taxon>
        <taxon>Gammaproteobacteria</taxon>
        <taxon>Oceanospirillales</taxon>
        <taxon>Endozoicomonadaceae</taxon>
        <taxon>Candidatus Endonucleibacter</taxon>
    </lineage>
</organism>
<accession>A0AA90SXZ0</accession>
<evidence type="ECO:0000313" key="2">
    <source>
        <dbReference type="EMBL" id="MDP0589078.1"/>
    </source>
</evidence>
<feature type="chain" id="PRO_5041741926" evidence="1">
    <location>
        <begin position="31"/>
        <end position="304"/>
    </location>
</feature>
<dbReference type="EMBL" id="JASXSV010000010">
    <property type="protein sequence ID" value="MDP0589078.1"/>
    <property type="molecule type" value="Genomic_DNA"/>
</dbReference>
<gene>
    <name evidence="2" type="ORF">QS748_07725</name>
</gene>
<keyword evidence="1" id="KW-0732">Signal</keyword>
<feature type="signal peptide" evidence="1">
    <location>
        <begin position="1"/>
        <end position="30"/>
    </location>
</feature>
<sequence>MINKHVNMAKIGAIVLMVSFSFANINQACAGLYKGPEKIFKKNNVKVILTGACIFISDECGMNPEDTSHGVSTELMPSVSAQHQDNHDAAIIITPFFRDIHPTHESYCEEPVAAMRQLFYGSSFDLRDRVKWDMYPENTVALASTSNRYMHSSAFYFSNTDECSSVARKFGCSSVYMGFANILSDTIDVKKLDGDIIVENNDDDYITKGAAYLNVKKGLSEITSTLEESTKVCHVVLPIFHAWKSESKTKELAVTAFCNHFLDGIEQHLKIPSVIYVSLFSHSDQDVTEISDFLLKDKFEIVDG</sequence>
<reference evidence="2 3" key="1">
    <citation type="journal article" date="2023" name="bioRxiv">
        <title>An intranuclear bacterial parasite of deep-sea mussels expresses apoptosis inhibitors acquired from its host.</title>
        <authorList>
            <person name="Gonzalez Porras M.A."/>
            <person name="Assie A."/>
            <person name="Tietjen M."/>
            <person name="Violette M."/>
            <person name="Kleiner M."/>
            <person name="Gruber-Vodicka H."/>
            <person name="Dubilier N."/>
            <person name="Leisch N."/>
        </authorList>
    </citation>
    <scope>NUCLEOTIDE SEQUENCE [LARGE SCALE GENOMIC DNA]</scope>
    <source>
        <strain evidence="2">IAP13</strain>
    </source>
</reference>
<keyword evidence="3" id="KW-1185">Reference proteome</keyword>
<dbReference type="Proteomes" id="UP001178148">
    <property type="component" value="Unassembled WGS sequence"/>
</dbReference>
<dbReference type="AlphaFoldDB" id="A0AA90SXZ0"/>
<comment type="caution">
    <text evidence="2">The sequence shown here is derived from an EMBL/GenBank/DDBJ whole genome shotgun (WGS) entry which is preliminary data.</text>
</comment>
<evidence type="ECO:0000256" key="1">
    <source>
        <dbReference type="SAM" id="SignalP"/>
    </source>
</evidence>
<evidence type="ECO:0000313" key="3">
    <source>
        <dbReference type="Proteomes" id="UP001178148"/>
    </source>
</evidence>
<protein>
    <submittedName>
        <fullName evidence="2">Uncharacterized protein</fullName>
    </submittedName>
</protein>